<dbReference type="AlphaFoldDB" id="A0A0B7A230"/>
<proteinExistence type="predicted"/>
<name>A0A0B7A230_9EUPU</name>
<accession>A0A0B7A230</accession>
<dbReference type="EMBL" id="HACG01027817">
    <property type="protein sequence ID" value="CEK74682.1"/>
    <property type="molecule type" value="Transcribed_RNA"/>
</dbReference>
<organism evidence="1">
    <name type="scientific">Arion vulgaris</name>
    <dbReference type="NCBI Taxonomy" id="1028688"/>
    <lineage>
        <taxon>Eukaryota</taxon>
        <taxon>Metazoa</taxon>
        <taxon>Spiralia</taxon>
        <taxon>Lophotrochozoa</taxon>
        <taxon>Mollusca</taxon>
        <taxon>Gastropoda</taxon>
        <taxon>Heterobranchia</taxon>
        <taxon>Euthyneura</taxon>
        <taxon>Panpulmonata</taxon>
        <taxon>Eupulmonata</taxon>
        <taxon>Stylommatophora</taxon>
        <taxon>Helicina</taxon>
        <taxon>Arionoidea</taxon>
        <taxon>Arionidae</taxon>
        <taxon>Arion</taxon>
    </lineage>
</organism>
<feature type="non-terminal residue" evidence="1">
    <location>
        <position position="68"/>
    </location>
</feature>
<gene>
    <name evidence="1" type="primary">ORF92114</name>
</gene>
<sequence length="68" mass="7628">TLRRNDQKTAKHVLKLKARVQDKEDALGNAETNFEKSSRAMPANVGYVSSTSLLLAEMYLFLFSNPVL</sequence>
<evidence type="ECO:0000313" key="1">
    <source>
        <dbReference type="EMBL" id="CEK74682.1"/>
    </source>
</evidence>
<reference evidence="1" key="1">
    <citation type="submission" date="2014-12" db="EMBL/GenBank/DDBJ databases">
        <title>Insight into the proteome of Arion vulgaris.</title>
        <authorList>
            <person name="Aradska J."/>
            <person name="Bulat T."/>
            <person name="Smidak R."/>
            <person name="Sarate P."/>
            <person name="Gangsoo J."/>
            <person name="Sialana F."/>
            <person name="Bilban M."/>
            <person name="Lubec G."/>
        </authorList>
    </citation>
    <scope>NUCLEOTIDE SEQUENCE</scope>
    <source>
        <tissue evidence="1">Skin</tissue>
    </source>
</reference>
<feature type="non-terminal residue" evidence="1">
    <location>
        <position position="1"/>
    </location>
</feature>
<protein>
    <submittedName>
        <fullName evidence="1">Uncharacterized protein</fullName>
    </submittedName>
</protein>